<dbReference type="Proteomes" id="UP000235965">
    <property type="component" value="Unassembled WGS sequence"/>
</dbReference>
<dbReference type="Pfam" id="PF00194">
    <property type="entry name" value="Carb_anhydrase"/>
    <property type="match status" value="1"/>
</dbReference>
<reference evidence="8 9" key="1">
    <citation type="submission" date="2017-12" db="EMBL/GenBank/DDBJ databases">
        <title>Hemimetabolous genomes reveal molecular basis of termite eusociality.</title>
        <authorList>
            <person name="Harrison M.C."/>
            <person name="Jongepier E."/>
            <person name="Robertson H.M."/>
            <person name="Arning N."/>
            <person name="Bitard-Feildel T."/>
            <person name="Chao H."/>
            <person name="Childers C.P."/>
            <person name="Dinh H."/>
            <person name="Doddapaneni H."/>
            <person name="Dugan S."/>
            <person name="Gowin J."/>
            <person name="Greiner C."/>
            <person name="Han Y."/>
            <person name="Hu H."/>
            <person name="Hughes D.S.T."/>
            <person name="Huylmans A.-K."/>
            <person name="Kemena C."/>
            <person name="Kremer L.P.M."/>
            <person name="Lee S.L."/>
            <person name="Lopez-Ezquerra A."/>
            <person name="Mallet L."/>
            <person name="Monroy-Kuhn J.M."/>
            <person name="Moser A."/>
            <person name="Murali S.C."/>
            <person name="Muzny D.M."/>
            <person name="Otani S."/>
            <person name="Piulachs M.-D."/>
            <person name="Poelchau M."/>
            <person name="Qu J."/>
            <person name="Schaub F."/>
            <person name="Wada-Katsumata A."/>
            <person name="Worley K.C."/>
            <person name="Xie Q."/>
            <person name="Ylla G."/>
            <person name="Poulsen M."/>
            <person name="Gibbs R.A."/>
            <person name="Schal C."/>
            <person name="Richards S."/>
            <person name="Belles X."/>
            <person name="Korb J."/>
            <person name="Bornberg-Bauer E."/>
        </authorList>
    </citation>
    <scope>NUCLEOTIDE SEQUENCE [LARGE SCALE GENOMIC DNA]</scope>
    <source>
        <tissue evidence="8">Whole body</tissue>
    </source>
</reference>
<evidence type="ECO:0000256" key="3">
    <source>
        <dbReference type="ARBA" id="ARBA00022723"/>
    </source>
</evidence>
<dbReference type="EMBL" id="NEVH01021208">
    <property type="protein sequence ID" value="PNF19842.1"/>
    <property type="molecule type" value="Genomic_DNA"/>
</dbReference>
<keyword evidence="5" id="KW-0456">Lyase</keyword>
<name>A0A2J7PU28_9NEOP</name>
<dbReference type="SMART" id="SM01057">
    <property type="entry name" value="Carb_anhydrase"/>
    <property type="match status" value="1"/>
</dbReference>
<comment type="catalytic activity">
    <reaction evidence="6">
        <text>hydrogencarbonate + H(+) = CO2 + H2O</text>
        <dbReference type="Rhea" id="RHEA:10748"/>
        <dbReference type="ChEBI" id="CHEBI:15377"/>
        <dbReference type="ChEBI" id="CHEBI:15378"/>
        <dbReference type="ChEBI" id="CHEBI:16526"/>
        <dbReference type="ChEBI" id="CHEBI:17544"/>
        <dbReference type="EC" id="4.2.1.1"/>
    </reaction>
</comment>
<evidence type="ECO:0000313" key="9">
    <source>
        <dbReference type="Proteomes" id="UP000235965"/>
    </source>
</evidence>
<proteinExistence type="inferred from homology"/>
<keyword evidence="4" id="KW-0862">Zinc</keyword>
<evidence type="ECO:0000256" key="6">
    <source>
        <dbReference type="ARBA" id="ARBA00048348"/>
    </source>
</evidence>
<dbReference type="InterPro" id="IPR001148">
    <property type="entry name" value="CA_dom"/>
</dbReference>
<dbReference type="SUPFAM" id="SSF51069">
    <property type="entry name" value="Carbonic anhydrase"/>
    <property type="match status" value="1"/>
</dbReference>
<dbReference type="OrthoDB" id="429145at2759"/>
<evidence type="ECO:0000259" key="7">
    <source>
        <dbReference type="PROSITE" id="PS51144"/>
    </source>
</evidence>
<dbReference type="PANTHER" id="PTHR18952">
    <property type="entry name" value="CARBONIC ANHYDRASE"/>
    <property type="match status" value="1"/>
</dbReference>
<dbReference type="FunCoup" id="A0A2J7PU28">
    <property type="interactions" value="84"/>
</dbReference>
<dbReference type="GO" id="GO:0004089">
    <property type="term" value="F:carbonate dehydratase activity"/>
    <property type="evidence" value="ECO:0007669"/>
    <property type="project" value="UniProtKB-EC"/>
</dbReference>
<evidence type="ECO:0000256" key="5">
    <source>
        <dbReference type="ARBA" id="ARBA00023239"/>
    </source>
</evidence>
<dbReference type="GO" id="GO:0005886">
    <property type="term" value="C:plasma membrane"/>
    <property type="evidence" value="ECO:0007669"/>
    <property type="project" value="TreeGrafter"/>
</dbReference>
<comment type="caution">
    <text evidence="8">The sequence shown here is derived from an EMBL/GenBank/DDBJ whole genome shotgun (WGS) entry which is preliminary data.</text>
</comment>
<dbReference type="CDD" id="cd00326">
    <property type="entry name" value="alpha_CA"/>
    <property type="match status" value="1"/>
</dbReference>
<accession>A0A2J7PU28</accession>
<evidence type="ECO:0000256" key="4">
    <source>
        <dbReference type="ARBA" id="ARBA00022833"/>
    </source>
</evidence>
<evidence type="ECO:0000256" key="1">
    <source>
        <dbReference type="ARBA" id="ARBA00010718"/>
    </source>
</evidence>
<dbReference type="Gene3D" id="3.10.200.10">
    <property type="entry name" value="Alpha carbonic anhydrase"/>
    <property type="match status" value="1"/>
</dbReference>
<dbReference type="InterPro" id="IPR036398">
    <property type="entry name" value="CA_dom_sf"/>
</dbReference>
<dbReference type="GO" id="GO:0008270">
    <property type="term" value="F:zinc ion binding"/>
    <property type="evidence" value="ECO:0007669"/>
    <property type="project" value="InterPro"/>
</dbReference>
<dbReference type="EC" id="4.2.1.1" evidence="2"/>
<keyword evidence="9" id="KW-1185">Reference proteome</keyword>
<evidence type="ECO:0000256" key="2">
    <source>
        <dbReference type="ARBA" id="ARBA00012925"/>
    </source>
</evidence>
<dbReference type="InParanoid" id="A0A2J7PU28"/>
<evidence type="ECO:0000313" key="8">
    <source>
        <dbReference type="EMBL" id="PNF19842.1"/>
    </source>
</evidence>
<sequence length="361" mass="41192">MNRCVYQREHISQWQLIAGSERGIMSPTPQRRYGSTAFTAHLFLLIFAGLHEVEESLLYFQQARSLLRYVVSAVIADNSKSQEESTLRPAQVEASGWTYKEGNNEYRTMTKVQDPSNSERVLETCQATTRYSYLQKGTTFPPLVAGPSDWPGMCQSGTRQSPIDLDPQTTVPGRFMPLVLLNYDRRLVANMTNNGHTVVLTVEQPCEVVMAAGGLPAAYHLEQIHFHWQSEHTFQGKRFPLEMHMVHYDRRFKKLEDAAKVNRGLAVLAVLFYETNEPNKQLQPILESISQVSHVEGIQFQSSQLVRLQDLLPDEFNYFYRYAGSLTTPHCDESVVWTVLAHLMPIGEKQVIADQLNRKIQ</sequence>
<feature type="domain" description="Alpha-carbonic anhydrase" evidence="7">
    <location>
        <begin position="129"/>
        <end position="361"/>
    </location>
</feature>
<dbReference type="InterPro" id="IPR023561">
    <property type="entry name" value="Carbonic_anhydrase_a-class"/>
</dbReference>
<comment type="similarity">
    <text evidence="1">Belongs to the alpha-carbonic anhydrase family.</text>
</comment>
<protein>
    <recommendedName>
        <fullName evidence="2">carbonic anhydrase</fullName>
        <ecNumber evidence="2">4.2.1.1</ecNumber>
    </recommendedName>
</protein>
<keyword evidence="3" id="KW-0479">Metal-binding</keyword>
<dbReference type="STRING" id="105785.A0A2J7PU28"/>
<gene>
    <name evidence="8" type="ORF">B7P43_G12531</name>
</gene>
<dbReference type="AlphaFoldDB" id="A0A2J7PU28"/>
<dbReference type="PANTHER" id="PTHR18952:SF265">
    <property type="entry name" value="CARBONIC ANHYDRASE"/>
    <property type="match status" value="1"/>
</dbReference>
<organism evidence="8 9">
    <name type="scientific">Cryptotermes secundus</name>
    <dbReference type="NCBI Taxonomy" id="105785"/>
    <lineage>
        <taxon>Eukaryota</taxon>
        <taxon>Metazoa</taxon>
        <taxon>Ecdysozoa</taxon>
        <taxon>Arthropoda</taxon>
        <taxon>Hexapoda</taxon>
        <taxon>Insecta</taxon>
        <taxon>Pterygota</taxon>
        <taxon>Neoptera</taxon>
        <taxon>Polyneoptera</taxon>
        <taxon>Dictyoptera</taxon>
        <taxon>Blattodea</taxon>
        <taxon>Blattoidea</taxon>
        <taxon>Termitoidae</taxon>
        <taxon>Kalotermitidae</taxon>
        <taxon>Cryptotermitinae</taxon>
        <taxon>Cryptotermes</taxon>
    </lineage>
</organism>
<dbReference type="PROSITE" id="PS51144">
    <property type="entry name" value="ALPHA_CA_2"/>
    <property type="match status" value="1"/>
</dbReference>